<comment type="caution">
    <text evidence="1">The sequence shown here is derived from an EMBL/GenBank/DDBJ whole genome shotgun (WGS) entry which is preliminary data.</text>
</comment>
<organism evidence="1 2">
    <name type="scientific">Tritrichomonas musculus</name>
    <dbReference type="NCBI Taxonomy" id="1915356"/>
    <lineage>
        <taxon>Eukaryota</taxon>
        <taxon>Metamonada</taxon>
        <taxon>Parabasalia</taxon>
        <taxon>Tritrichomonadida</taxon>
        <taxon>Tritrichomonadidae</taxon>
        <taxon>Tritrichomonas</taxon>
    </lineage>
</organism>
<name>A0ABR2H5Z0_9EUKA</name>
<evidence type="ECO:0000313" key="2">
    <source>
        <dbReference type="Proteomes" id="UP001470230"/>
    </source>
</evidence>
<evidence type="ECO:0000313" key="1">
    <source>
        <dbReference type="EMBL" id="KAK8841336.1"/>
    </source>
</evidence>
<dbReference type="Pfam" id="PF13306">
    <property type="entry name" value="LRR_5"/>
    <property type="match status" value="1"/>
</dbReference>
<sequence>MEIETYIQQKKELYSPLIDFIESSDDSDIEYTSLINEIEKQSIVNNNSEVRELLQLISKITDNHHRDPSFFPKLERLLTHIIIEKKAQISSNEIIQIFESNKRVLYLLFEKRIVIPDSTIMNLLLTKKDENGFYFYRYLFPSIKKFIEDEKRRDFIQSEILKELDQTYESYEKKCQLGENDSIICTLIRQDSIEEFVQYTTQSNLSLNLKIKPSLFETNSFLLKNKETSLIEYAAFFGSIQIFQYLKYNKIELTSSLWQFAIHSNNPELIHILEECNVDTDVKNFAENYLEEAIKCHHNDFVNYIRDYVVRNEVEFFFKIDFDFDKNFFKNIFYYRNYLFFPDDLKHKFAPFYACMYSYLDILKLYSKQKDLLFILFYDISLLHAAGEYNQQEIIDFLLSQEGIEICEKCFDCCNLLTKITIPPSIESIGDYAFKDCTSLKIVTLPSSLTTISTGLFFGCSSLKKIIIPDSVTEIESYAFCDCTSLSKVSLPSSLKEIGHYTFSNCILLDQITIPDSVSSIGRGAFNKCSSLVKISIPPLITSIEPNCFDSCTSLIEITISHVQKIGAFAFSGCINLGNIKIPYSVKKISSEAFQGCINLYEVHVPSETEVDRSSFCIITKVIRK</sequence>
<keyword evidence="2" id="KW-1185">Reference proteome</keyword>
<dbReference type="InterPro" id="IPR036770">
    <property type="entry name" value="Ankyrin_rpt-contain_sf"/>
</dbReference>
<dbReference type="InterPro" id="IPR026906">
    <property type="entry name" value="LRR_5"/>
</dbReference>
<dbReference type="Gene3D" id="3.80.10.10">
    <property type="entry name" value="Ribonuclease Inhibitor"/>
    <property type="match status" value="2"/>
</dbReference>
<dbReference type="EMBL" id="JAPFFF010000041">
    <property type="protein sequence ID" value="KAK8841336.1"/>
    <property type="molecule type" value="Genomic_DNA"/>
</dbReference>
<reference evidence="1 2" key="1">
    <citation type="submission" date="2024-04" db="EMBL/GenBank/DDBJ databases">
        <title>Tritrichomonas musculus Genome.</title>
        <authorList>
            <person name="Alves-Ferreira E."/>
            <person name="Grigg M."/>
            <person name="Lorenzi H."/>
            <person name="Galac M."/>
        </authorList>
    </citation>
    <scope>NUCLEOTIDE SEQUENCE [LARGE SCALE GENOMIC DNA]</scope>
    <source>
        <strain evidence="1 2">EAF2021</strain>
    </source>
</reference>
<dbReference type="SUPFAM" id="SSF48403">
    <property type="entry name" value="Ankyrin repeat"/>
    <property type="match status" value="1"/>
</dbReference>
<protein>
    <recommendedName>
        <fullName evidence="3">Surface antigen BspA-like</fullName>
    </recommendedName>
</protein>
<accession>A0ABR2H5Z0</accession>
<dbReference type="PANTHER" id="PTHR45661:SF3">
    <property type="entry name" value="IG-LIKE DOMAIN-CONTAINING PROTEIN"/>
    <property type="match status" value="1"/>
</dbReference>
<proteinExistence type="predicted"/>
<dbReference type="SUPFAM" id="SSF52058">
    <property type="entry name" value="L domain-like"/>
    <property type="match status" value="1"/>
</dbReference>
<dbReference type="InterPro" id="IPR053139">
    <property type="entry name" value="Surface_bspA-like"/>
</dbReference>
<dbReference type="Proteomes" id="UP001470230">
    <property type="component" value="Unassembled WGS sequence"/>
</dbReference>
<dbReference type="InterPro" id="IPR032675">
    <property type="entry name" value="LRR_dom_sf"/>
</dbReference>
<evidence type="ECO:0008006" key="3">
    <source>
        <dbReference type="Google" id="ProtNLM"/>
    </source>
</evidence>
<gene>
    <name evidence="1" type="ORF">M9Y10_026949</name>
</gene>
<dbReference type="PANTHER" id="PTHR45661">
    <property type="entry name" value="SURFACE ANTIGEN"/>
    <property type="match status" value="1"/>
</dbReference>